<protein>
    <submittedName>
        <fullName evidence="3">Uncharacterized protein</fullName>
    </submittedName>
</protein>
<feature type="compositionally biased region" description="Basic and acidic residues" evidence="1">
    <location>
        <begin position="120"/>
        <end position="135"/>
    </location>
</feature>
<dbReference type="Proteomes" id="UP000242519">
    <property type="component" value="Unassembled WGS sequence"/>
</dbReference>
<keyword evidence="4" id="KW-1185">Reference proteome</keyword>
<keyword evidence="2" id="KW-0812">Transmembrane</keyword>
<organism evidence="3 4">
    <name type="scientific">Diplocarpon coronariae</name>
    <dbReference type="NCBI Taxonomy" id="2795749"/>
    <lineage>
        <taxon>Eukaryota</taxon>
        <taxon>Fungi</taxon>
        <taxon>Dikarya</taxon>
        <taxon>Ascomycota</taxon>
        <taxon>Pezizomycotina</taxon>
        <taxon>Leotiomycetes</taxon>
        <taxon>Helotiales</taxon>
        <taxon>Drepanopezizaceae</taxon>
        <taxon>Diplocarpon</taxon>
    </lineage>
</organism>
<dbReference type="AlphaFoldDB" id="A0A218ZAR1"/>
<name>A0A218ZAR1_9HELO</name>
<evidence type="ECO:0000313" key="4">
    <source>
        <dbReference type="Proteomes" id="UP000242519"/>
    </source>
</evidence>
<feature type="region of interest" description="Disordered" evidence="1">
    <location>
        <begin position="78"/>
        <end position="171"/>
    </location>
</feature>
<comment type="caution">
    <text evidence="3">The sequence shown here is derived from an EMBL/GenBank/DDBJ whole genome shotgun (WGS) entry which is preliminary data.</text>
</comment>
<dbReference type="EMBL" id="MZNU01000095">
    <property type="protein sequence ID" value="OWP04670.1"/>
    <property type="molecule type" value="Genomic_DNA"/>
</dbReference>
<evidence type="ECO:0000313" key="3">
    <source>
        <dbReference type="EMBL" id="OWP04670.1"/>
    </source>
</evidence>
<keyword evidence="2" id="KW-0472">Membrane</keyword>
<dbReference type="InParanoid" id="A0A218ZAR1"/>
<keyword evidence="2" id="KW-1133">Transmembrane helix</keyword>
<gene>
    <name evidence="3" type="ORF">B2J93_5689</name>
</gene>
<feature type="compositionally biased region" description="Basic residues" evidence="1">
    <location>
        <begin position="141"/>
        <end position="150"/>
    </location>
</feature>
<proteinExistence type="predicted"/>
<evidence type="ECO:0000256" key="2">
    <source>
        <dbReference type="SAM" id="Phobius"/>
    </source>
</evidence>
<evidence type="ECO:0000256" key="1">
    <source>
        <dbReference type="SAM" id="MobiDB-lite"/>
    </source>
</evidence>
<accession>A0A218ZAR1</accession>
<feature type="transmembrane region" description="Helical" evidence="2">
    <location>
        <begin position="257"/>
        <end position="275"/>
    </location>
</feature>
<reference evidence="3 4" key="1">
    <citation type="submission" date="2017-04" db="EMBL/GenBank/DDBJ databases">
        <title>Draft genome sequence of Marssonina coronaria NL1: causal agent of apple blotch.</title>
        <authorList>
            <person name="Cheng Q."/>
        </authorList>
    </citation>
    <scope>NUCLEOTIDE SEQUENCE [LARGE SCALE GENOMIC DNA]</scope>
    <source>
        <strain evidence="3 4">NL1</strain>
    </source>
</reference>
<sequence>MAPAQVPGSTSTVLNVTTQVYTPTHVPTTPRDTAGPAAIKHNGVHTPATITARRIMAHRGHLHGRMTREHRFRMYNSRGPPLQQIADPKPARGSPYIQTNSLKPREAGLEHAASSDADWEEVKPDNRAGVPREESTEGPPRPRHASSHHTKATDSTSEQGLGTKHKNSTKLDTLRASDHRLILHNGTSIRIPEIELPFKRILPATPRLHTGFEPIPAPAPALSTQAADDNLHVFISTAVPGRPTTTEHGVDWSKFKVLVLLLLGFCVVAGALSYIRHAAAKRLIKAQAEKGEGRKGFFVIDGVAVS</sequence>